<dbReference type="EMBL" id="CH476741">
    <property type="protein sequence ID" value="EIE87284.1"/>
    <property type="molecule type" value="Genomic_DNA"/>
</dbReference>
<gene>
    <name evidence="1" type="ORF">RO3G_11995</name>
</gene>
<evidence type="ECO:0000313" key="1">
    <source>
        <dbReference type="EMBL" id="EIE87284.1"/>
    </source>
</evidence>
<proteinExistence type="predicted"/>
<protein>
    <submittedName>
        <fullName evidence="1">Uncharacterized protein</fullName>
    </submittedName>
</protein>
<dbReference type="OrthoDB" id="2281761at2759"/>
<keyword evidence="2" id="KW-1185">Reference proteome</keyword>
<dbReference type="InParanoid" id="I1CFQ4"/>
<dbReference type="RefSeq" id="XP_067522680.1">
    <property type="nucleotide sequence ID" value="XM_067666579.1"/>
</dbReference>
<name>I1CFQ4_RHIO9</name>
<dbReference type="Proteomes" id="UP000009138">
    <property type="component" value="Unassembled WGS sequence"/>
</dbReference>
<organism evidence="1 2">
    <name type="scientific">Rhizopus delemar (strain RA 99-880 / ATCC MYA-4621 / FGSC 9543 / NRRL 43880)</name>
    <name type="common">Mucormycosis agent</name>
    <name type="synonym">Rhizopus arrhizus var. delemar</name>
    <dbReference type="NCBI Taxonomy" id="246409"/>
    <lineage>
        <taxon>Eukaryota</taxon>
        <taxon>Fungi</taxon>
        <taxon>Fungi incertae sedis</taxon>
        <taxon>Mucoromycota</taxon>
        <taxon>Mucoromycotina</taxon>
        <taxon>Mucoromycetes</taxon>
        <taxon>Mucorales</taxon>
        <taxon>Mucorineae</taxon>
        <taxon>Rhizopodaceae</taxon>
        <taxon>Rhizopus</taxon>
    </lineage>
</organism>
<sequence>MYESINIKRASTEALIFCKDVSDPLDSEGMESLSLKMKLMRKPRLVVFILRITTIAFKTIKRPGQPSKYQTESDYVKLMKEMKESVEGQIDLGFDNPVSFGLLVESIL</sequence>
<accession>I1CFQ4</accession>
<evidence type="ECO:0000313" key="2">
    <source>
        <dbReference type="Proteomes" id="UP000009138"/>
    </source>
</evidence>
<reference evidence="1 2" key="1">
    <citation type="journal article" date="2009" name="PLoS Genet.">
        <title>Genomic analysis of the basal lineage fungus Rhizopus oryzae reveals a whole-genome duplication.</title>
        <authorList>
            <person name="Ma L.-J."/>
            <person name="Ibrahim A.S."/>
            <person name="Skory C."/>
            <person name="Grabherr M.G."/>
            <person name="Burger G."/>
            <person name="Butler M."/>
            <person name="Elias M."/>
            <person name="Idnurm A."/>
            <person name="Lang B.F."/>
            <person name="Sone T."/>
            <person name="Abe A."/>
            <person name="Calvo S.E."/>
            <person name="Corrochano L.M."/>
            <person name="Engels R."/>
            <person name="Fu J."/>
            <person name="Hansberg W."/>
            <person name="Kim J.-M."/>
            <person name="Kodira C.D."/>
            <person name="Koehrsen M.J."/>
            <person name="Liu B."/>
            <person name="Miranda-Saavedra D."/>
            <person name="O'Leary S."/>
            <person name="Ortiz-Castellanos L."/>
            <person name="Poulter R."/>
            <person name="Rodriguez-Romero J."/>
            <person name="Ruiz-Herrera J."/>
            <person name="Shen Y.-Q."/>
            <person name="Zeng Q."/>
            <person name="Galagan J."/>
            <person name="Birren B.W."/>
            <person name="Cuomo C.A."/>
            <person name="Wickes B.L."/>
        </authorList>
    </citation>
    <scope>NUCLEOTIDE SEQUENCE [LARGE SCALE GENOMIC DNA]</scope>
    <source>
        <strain evidence="2">RA 99-880 / ATCC MYA-4621 / FGSC 9543 / NRRL 43880</strain>
    </source>
</reference>
<dbReference type="VEuPathDB" id="FungiDB:RO3G_11995"/>
<dbReference type="GeneID" id="93618960"/>
<dbReference type="AlphaFoldDB" id="I1CFQ4"/>